<dbReference type="EMBL" id="JACTNZ010000002">
    <property type="protein sequence ID" value="KAG5562332.1"/>
    <property type="molecule type" value="Genomic_DNA"/>
</dbReference>
<dbReference type="AlphaFoldDB" id="A0AAV6LEE9"/>
<feature type="region of interest" description="Disordered" evidence="1">
    <location>
        <begin position="1"/>
        <end position="28"/>
    </location>
</feature>
<keyword evidence="3" id="KW-1185">Reference proteome</keyword>
<name>A0AAV6LEE9_9ERIC</name>
<evidence type="ECO:0000313" key="2">
    <source>
        <dbReference type="EMBL" id="KAG5562332.1"/>
    </source>
</evidence>
<proteinExistence type="predicted"/>
<dbReference type="Proteomes" id="UP000823749">
    <property type="component" value="Chromosome 2"/>
</dbReference>
<comment type="caution">
    <text evidence="2">The sequence shown here is derived from an EMBL/GenBank/DDBJ whole genome shotgun (WGS) entry which is preliminary data.</text>
</comment>
<feature type="compositionally biased region" description="Gly residues" evidence="1">
    <location>
        <begin position="1"/>
        <end position="16"/>
    </location>
</feature>
<accession>A0AAV6LEE9</accession>
<reference evidence="2" key="1">
    <citation type="submission" date="2020-08" db="EMBL/GenBank/DDBJ databases">
        <title>Plant Genome Project.</title>
        <authorList>
            <person name="Zhang R.-G."/>
        </authorList>
    </citation>
    <scope>NUCLEOTIDE SEQUENCE</scope>
    <source>
        <strain evidence="2">WSP0</strain>
        <tissue evidence="2">Leaf</tissue>
    </source>
</reference>
<protein>
    <submittedName>
        <fullName evidence="2">Uncharacterized protein</fullName>
    </submittedName>
</protein>
<gene>
    <name evidence="2" type="ORF">RHGRI_005159</name>
</gene>
<evidence type="ECO:0000313" key="3">
    <source>
        <dbReference type="Proteomes" id="UP000823749"/>
    </source>
</evidence>
<sequence length="140" mass="15561">MAGGGCYGGAGDGGGGEEAKKTPSVKRRRRRHLSVGLFLSTRLDLGVSLKDLTAVALPYEKWVLRGWDIGEMRRKALQVYQLKDMVIVIDESERRLAHLQHHLTPTEPLLMHLIGSASGAVQYDGEAREHKTLYKILLEL</sequence>
<evidence type="ECO:0000256" key="1">
    <source>
        <dbReference type="SAM" id="MobiDB-lite"/>
    </source>
</evidence>
<organism evidence="2 3">
    <name type="scientific">Rhododendron griersonianum</name>
    <dbReference type="NCBI Taxonomy" id="479676"/>
    <lineage>
        <taxon>Eukaryota</taxon>
        <taxon>Viridiplantae</taxon>
        <taxon>Streptophyta</taxon>
        <taxon>Embryophyta</taxon>
        <taxon>Tracheophyta</taxon>
        <taxon>Spermatophyta</taxon>
        <taxon>Magnoliopsida</taxon>
        <taxon>eudicotyledons</taxon>
        <taxon>Gunneridae</taxon>
        <taxon>Pentapetalae</taxon>
        <taxon>asterids</taxon>
        <taxon>Ericales</taxon>
        <taxon>Ericaceae</taxon>
        <taxon>Ericoideae</taxon>
        <taxon>Rhodoreae</taxon>
        <taxon>Rhododendron</taxon>
    </lineage>
</organism>